<reference evidence="2 3" key="1">
    <citation type="submission" date="2020-06" db="EMBL/GenBank/DDBJ databases">
        <title>Haloterrigena sp. nov., an extremely halophilic archaeon isolated from a saline sediment.</title>
        <authorList>
            <person name="Liu B.-B."/>
        </authorList>
    </citation>
    <scope>NUCLEOTIDE SEQUENCE [LARGE SCALE GENOMIC DNA]</scope>
    <source>
        <strain evidence="2 3">SYSU A558-1</strain>
    </source>
</reference>
<comment type="caution">
    <text evidence="2">The sequence shown here is derived from an EMBL/GenBank/DDBJ whole genome shotgun (WGS) entry which is preliminary data.</text>
</comment>
<dbReference type="Gene3D" id="1.10.287.110">
    <property type="entry name" value="DnaJ domain"/>
    <property type="match status" value="1"/>
</dbReference>
<proteinExistence type="predicted"/>
<feature type="compositionally biased region" description="Basic residues" evidence="1">
    <location>
        <begin position="57"/>
        <end position="67"/>
    </location>
</feature>
<organism evidence="2 3">
    <name type="scientific">Haloterrigena gelatinilytica</name>
    <dbReference type="NCBI Taxonomy" id="2741724"/>
    <lineage>
        <taxon>Archaea</taxon>
        <taxon>Methanobacteriati</taxon>
        <taxon>Methanobacteriota</taxon>
        <taxon>Stenosarchaea group</taxon>
        <taxon>Halobacteria</taxon>
        <taxon>Halobacteriales</taxon>
        <taxon>Natrialbaceae</taxon>
        <taxon>Haloterrigena</taxon>
    </lineage>
</organism>
<feature type="compositionally biased region" description="Basic and acidic residues" evidence="1">
    <location>
        <begin position="39"/>
        <end position="56"/>
    </location>
</feature>
<accession>A0ABX2L8N3</accession>
<dbReference type="SUPFAM" id="SSF46565">
    <property type="entry name" value="Chaperone J-domain"/>
    <property type="match status" value="1"/>
</dbReference>
<keyword evidence="3" id="KW-1185">Reference proteome</keyword>
<sequence length="67" mass="7315">MAAPPASSDDGLDEEPHKILEISSDASDDIVRAVARRKAADVHPDSDAPDVEEYKRIQKTKKAMLGR</sequence>
<protein>
    <submittedName>
        <fullName evidence="2">Molecular chaperone DnaJ</fullName>
    </submittedName>
</protein>
<evidence type="ECO:0000256" key="1">
    <source>
        <dbReference type="SAM" id="MobiDB-lite"/>
    </source>
</evidence>
<feature type="region of interest" description="Disordered" evidence="1">
    <location>
        <begin position="39"/>
        <end position="67"/>
    </location>
</feature>
<dbReference type="Proteomes" id="UP001016761">
    <property type="component" value="Unassembled WGS sequence"/>
</dbReference>
<gene>
    <name evidence="2" type="ORF">HTZ84_05290</name>
</gene>
<name>A0ABX2L8N3_9EURY</name>
<dbReference type="InterPro" id="IPR036869">
    <property type="entry name" value="J_dom_sf"/>
</dbReference>
<dbReference type="EMBL" id="JABUQZ010000001">
    <property type="protein sequence ID" value="NUC71728.1"/>
    <property type="molecule type" value="Genomic_DNA"/>
</dbReference>
<evidence type="ECO:0000313" key="3">
    <source>
        <dbReference type="Proteomes" id="UP001016761"/>
    </source>
</evidence>
<evidence type="ECO:0000313" key="2">
    <source>
        <dbReference type="EMBL" id="NUC71728.1"/>
    </source>
</evidence>